<keyword evidence="3" id="KW-1185">Reference proteome</keyword>
<name>A0AAW2D5X3_9ROSI</name>
<feature type="region of interest" description="Disordered" evidence="1">
    <location>
        <begin position="1"/>
        <end position="92"/>
    </location>
</feature>
<proteinExistence type="predicted"/>
<comment type="caution">
    <text evidence="2">The sequence shown here is derived from an EMBL/GenBank/DDBJ whole genome shotgun (WGS) entry which is preliminary data.</text>
</comment>
<organism evidence="2 3">
    <name type="scientific">Lithocarpus litseifolius</name>
    <dbReference type="NCBI Taxonomy" id="425828"/>
    <lineage>
        <taxon>Eukaryota</taxon>
        <taxon>Viridiplantae</taxon>
        <taxon>Streptophyta</taxon>
        <taxon>Embryophyta</taxon>
        <taxon>Tracheophyta</taxon>
        <taxon>Spermatophyta</taxon>
        <taxon>Magnoliopsida</taxon>
        <taxon>eudicotyledons</taxon>
        <taxon>Gunneridae</taxon>
        <taxon>Pentapetalae</taxon>
        <taxon>rosids</taxon>
        <taxon>fabids</taxon>
        <taxon>Fagales</taxon>
        <taxon>Fagaceae</taxon>
        <taxon>Lithocarpus</taxon>
    </lineage>
</organism>
<gene>
    <name evidence="2" type="ORF">SO802_012306</name>
</gene>
<evidence type="ECO:0000256" key="1">
    <source>
        <dbReference type="SAM" id="MobiDB-lite"/>
    </source>
</evidence>
<feature type="compositionally biased region" description="Low complexity" evidence="1">
    <location>
        <begin position="38"/>
        <end position="53"/>
    </location>
</feature>
<reference evidence="2 3" key="1">
    <citation type="submission" date="2024-01" db="EMBL/GenBank/DDBJ databases">
        <title>A telomere-to-telomere, gap-free genome of sweet tea (Lithocarpus litseifolius).</title>
        <authorList>
            <person name="Zhou J."/>
        </authorList>
    </citation>
    <scope>NUCLEOTIDE SEQUENCE [LARGE SCALE GENOMIC DNA]</scope>
    <source>
        <strain evidence="2">Zhou-2022a</strain>
        <tissue evidence="2">Leaf</tissue>
    </source>
</reference>
<evidence type="ECO:0000313" key="3">
    <source>
        <dbReference type="Proteomes" id="UP001459277"/>
    </source>
</evidence>
<protein>
    <submittedName>
        <fullName evidence="2">Uncharacterized protein</fullName>
    </submittedName>
</protein>
<dbReference type="AlphaFoldDB" id="A0AAW2D5X3"/>
<sequence>MPFEGDFPLIGNIVLESSPPPSAHIRSNRRPTADKSRPAASRPSADALPSSRTRSSKRKTSPPPASTTTKRRSKHKEDMSATRPILLNEPDFEAKPKPISIYHPTAEEISAAMGTPMEGFFDGADVVAEAIATASPAAVQEAPAETSIPSAKLVPVDNDTHTERVSVSSPIPVETPTPQKEPASRLPLLPPLLSSLQAILSQLYLRL</sequence>
<dbReference type="Proteomes" id="UP001459277">
    <property type="component" value="Unassembled WGS sequence"/>
</dbReference>
<accession>A0AAW2D5X3</accession>
<dbReference type="EMBL" id="JAZDWU010000004">
    <property type="protein sequence ID" value="KAL0004745.1"/>
    <property type="molecule type" value="Genomic_DNA"/>
</dbReference>
<feature type="region of interest" description="Disordered" evidence="1">
    <location>
        <begin position="137"/>
        <end position="186"/>
    </location>
</feature>
<evidence type="ECO:0000313" key="2">
    <source>
        <dbReference type="EMBL" id="KAL0004745.1"/>
    </source>
</evidence>